<gene>
    <name evidence="3" type="ORF">MRATA1EN1_LOCUS23068</name>
</gene>
<accession>A0ABN8ZPE4</accession>
<dbReference type="Proteomes" id="UP001176941">
    <property type="component" value="Chromosome 4"/>
</dbReference>
<reference evidence="3" key="1">
    <citation type="submission" date="2023-04" db="EMBL/GenBank/DDBJ databases">
        <authorList>
            <consortium name="ELIXIR-Norway"/>
        </authorList>
    </citation>
    <scope>NUCLEOTIDE SEQUENCE [LARGE SCALE GENOMIC DNA]</scope>
</reference>
<feature type="region of interest" description="Disordered" evidence="1">
    <location>
        <begin position="100"/>
        <end position="119"/>
    </location>
</feature>
<organism evidence="3 4">
    <name type="scientific">Rangifer tarandus platyrhynchus</name>
    <name type="common">Svalbard reindeer</name>
    <dbReference type="NCBI Taxonomy" id="3082113"/>
    <lineage>
        <taxon>Eukaryota</taxon>
        <taxon>Metazoa</taxon>
        <taxon>Chordata</taxon>
        <taxon>Craniata</taxon>
        <taxon>Vertebrata</taxon>
        <taxon>Euteleostomi</taxon>
        <taxon>Mammalia</taxon>
        <taxon>Eutheria</taxon>
        <taxon>Laurasiatheria</taxon>
        <taxon>Artiodactyla</taxon>
        <taxon>Ruminantia</taxon>
        <taxon>Pecora</taxon>
        <taxon>Cervidae</taxon>
        <taxon>Odocoileinae</taxon>
        <taxon>Rangifer</taxon>
    </lineage>
</organism>
<evidence type="ECO:0000256" key="2">
    <source>
        <dbReference type="SAM" id="Phobius"/>
    </source>
</evidence>
<evidence type="ECO:0000313" key="3">
    <source>
        <dbReference type="EMBL" id="CAI9174106.1"/>
    </source>
</evidence>
<keyword evidence="2" id="KW-0812">Transmembrane</keyword>
<keyword evidence="4" id="KW-1185">Reference proteome</keyword>
<protein>
    <submittedName>
        <fullName evidence="3">Uncharacterized protein</fullName>
    </submittedName>
</protein>
<proteinExistence type="predicted"/>
<evidence type="ECO:0000256" key="1">
    <source>
        <dbReference type="SAM" id="MobiDB-lite"/>
    </source>
</evidence>
<dbReference type="EMBL" id="OX459940">
    <property type="protein sequence ID" value="CAI9174106.1"/>
    <property type="molecule type" value="Genomic_DNA"/>
</dbReference>
<evidence type="ECO:0000313" key="4">
    <source>
        <dbReference type="Proteomes" id="UP001176941"/>
    </source>
</evidence>
<keyword evidence="2" id="KW-1133">Transmembrane helix</keyword>
<keyword evidence="2" id="KW-0472">Membrane</keyword>
<name>A0ABN8ZPE4_RANTA</name>
<sequence length="119" mass="13358">MQKSEVGRTERARVVPAAAQLLTDRSARPCRGLGMLCWFYQPAWALLVVSWMWSWLLYHLPEPCSQNSYLCLFSPSLNGDHPLPVPPAVTNHRSIAGSSVEFHAEKGDDESVQQNTDFT</sequence>
<feature type="transmembrane region" description="Helical" evidence="2">
    <location>
        <begin position="35"/>
        <end position="58"/>
    </location>
</feature>